<dbReference type="PROSITE" id="PS50931">
    <property type="entry name" value="HTH_LYSR"/>
    <property type="match status" value="1"/>
</dbReference>
<evidence type="ECO:0000259" key="5">
    <source>
        <dbReference type="PROSITE" id="PS50931"/>
    </source>
</evidence>
<dbReference type="GO" id="GO:0003700">
    <property type="term" value="F:DNA-binding transcription factor activity"/>
    <property type="evidence" value="ECO:0007669"/>
    <property type="project" value="InterPro"/>
</dbReference>
<gene>
    <name evidence="6" type="ORF">CW354_10495</name>
</gene>
<keyword evidence="2" id="KW-0805">Transcription regulation</keyword>
<evidence type="ECO:0000256" key="4">
    <source>
        <dbReference type="ARBA" id="ARBA00023163"/>
    </source>
</evidence>
<dbReference type="InterPro" id="IPR005119">
    <property type="entry name" value="LysR_subst-bd"/>
</dbReference>
<dbReference type="SUPFAM" id="SSF53850">
    <property type="entry name" value="Periplasmic binding protein-like II"/>
    <property type="match status" value="1"/>
</dbReference>
<comment type="similarity">
    <text evidence="1">Belongs to the LysR transcriptional regulatory family.</text>
</comment>
<protein>
    <recommendedName>
        <fullName evidence="5">HTH lysR-type domain-containing protein</fullName>
    </recommendedName>
</protein>
<dbReference type="Gene3D" id="1.10.10.10">
    <property type="entry name" value="Winged helix-like DNA-binding domain superfamily/Winged helix DNA-binding domain"/>
    <property type="match status" value="1"/>
</dbReference>
<comment type="caution">
    <text evidence="6">The sequence shown here is derived from an EMBL/GenBank/DDBJ whole genome shotgun (WGS) entry which is preliminary data.</text>
</comment>
<keyword evidence="3" id="KW-0238">DNA-binding</keyword>
<keyword evidence="4" id="KW-0804">Transcription</keyword>
<dbReference type="Pfam" id="PF00126">
    <property type="entry name" value="HTH_1"/>
    <property type="match status" value="1"/>
</dbReference>
<name>A0A2S7K862_9PROT</name>
<dbReference type="InterPro" id="IPR036388">
    <property type="entry name" value="WH-like_DNA-bd_sf"/>
</dbReference>
<evidence type="ECO:0000313" key="7">
    <source>
        <dbReference type="Proteomes" id="UP000239504"/>
    </source>
</evidence>
<dbReference type="InterPro" id="IPR000847">
    <property type="entry name" value="LysR_HTH_N"/>
</dbReference>
<dbReference type="CDD" id="cd08414">
    <property type="entry name" value="PBP2_LTTR_aromatics_like"/>
    <property type="match status" value="1"/>
</dbReference>
<accession>A0A2S7K862</accession>
<reference evidence="6 7" key="1">
    <citation type="submission" date="2017-12" db="EMBL/GenBank/DDBJ databases">
        <authorList>
            <person name="Hurst M.R.H."/>
        </authorList>
    </citation>
    <scope>NUCLEOTIDE SEQUENCE [LARGE SCALE GENOMIC DNA]</scope>
    <source>
        <strain evidence="6 7">SY-3-19</strain>
    </source>
</reference>
<organism evidence="6 7">
    <name type="scientific">Hyphococcus luteus</name>
    <dbReference type="NCBI Taxonomy" id="2058213"/>
    <lineage>
        <taxon>Bacteria</taxon>
        <taxon>Pseudomonadati</taxon>
        <taxon>Pseudomonadota</taxon>
        <taxon>Alphaproteobacteria</taxon>
        <taxon>Parvularculales</taxon>
        <taxon>Parvularculaceae</taxon>
        <taxon>Hyphococcus</taxon>
    </lineage>
</organism>
<feature type="domain" description="HTH lysR-type" evidence="5">
    <location>
        <begin position="8"/>
        <end position="61"/>
    </location>
</feature>
<sequence>MQCLSVLDLKAIETVAETGSFRKSALRLGIGQPAISRRVARVEDRIGVSLFERRRSGARLTLAGRVFVGRARGILNDLSAAWDMARSVGEAKTGELRIGLIASLSRGTLRCVIEEFLLGHPDVHLSFTEAERGELLSLLNHREIDVFIATGTNSLAIGDTMVLDEERTYLAVPSNSHLAVKTQLTWTDVEDETYLVSKREAGQDIHDYIHRRISDLGKPVSLQWHRLGHEGIMTLVGLGLGISLIADHWRGVSYPNVTFVRIGEADERIPFSLVWRPENDNPALRRFLSLARVHAKGAASSLSEVSQNRDPWP</sequence>
<dbReference type="OrthoDB" id="7216893at2"/>
<dbReference type="PRINTS" id="PR00039">
    <property type="entry name" value="HTHLYSR"/>
</dbReference>
<dbReference type="GO" id="GO:0032993">
    <property type="term" value="C:protein-DNA complex"/>
    <property type="evidence" value="ECO:0007669"/>
    <property type="project" value="TreeGrafter"/>
</dbReference>
<evidence type="ECO:0000256" key="2">
    <source>
        <dbReference type="ARBA" id="ARBA00023015"/>
    </source>
</evidence>
<dbReference type="GO" id="GO:0003677">
    <property type="term" value="F:DNA binding"/>
    <property type="evidence" value="ECO:0007669"/>
    <property type="project" value="UniProtKB-KW"/>
</dbReference>
<evidence type="ECO:0000313" key="6">
    <source>
        <dbReference type="EMBL" id="PQA88690.1"/>
    </source>
</evidence>
<dbReference type="AlphaFoldDB" id="A0A2S7K862"/>
<dbReference type="EMBL" id="PJCH01000005">
    <property type="protein sequence ID" value="PQA88690.1"/>
    <property type="molecule type" value="Genomic_DNA"/>
</dbReference>
<dbReference type="Proteomes" id="UP000239504">
    <property type="component" value="Unassembled WGS sequence"/>
</dbReference>
<dbReference type="Gene3D" id="3.40.190.10">
    <property type="entry name" value="Periplasmic binding protein-like II"/>
    <property type="match status" value="2"/>
</dbReference>
<evidence type="ECO:0000256" key="3">
    <source>
        <dbReference type="ARBA" id="ARBA00023125"/>
    </source>
</evidence>
<dbReference type="PANTHER" id="PTHR30346:SF0">
    <property type="entry name" value="HCA OPERON TRANSCRIPTIONAL ACTIVATOR HCAR"/>
    <property type="match status" value="1"/>
</dbReference>
<proteinExistence type="inferred from homology"/>
<dbReference type="SUPFAM" id="SSF46785">
    <property type="entry name" value="Winged helix' DNA-binding domain"/>
    <property type="match status" value="1"/>
</dbReference>
<dbReference type="InterPro" id="IPR036390">
    <property type="entry name" value="WH_DNA-bd_sf"/>
</dbReference>
<dbReference type="Pfam" id="PF03466">
    <property type="entry name" value="LysR_substrate"/>
    <property type="match status" value="1"/>
</dbReference>
<keyword evidence="7" id="KW-1185">Reference proteome</keyword>
<dbReference type="PANTHER" id="PTHR30346">
    <property type="entry name" value="TRANSCRIPTIONAL DUAL REGULATOR HCAR-RELATED"/>
    <property type="match status" value="1"/>
</dbReference>
<evidence type="ECO:0000256" key="1">
    <source>
        <dbReference type="ARBA" id="ARBA00009437"/>
    </source>
</evidence>